<dbReference type="Proteomes" id="UP000516437">
    <property type="component" value="Chromosome 7"/>
</dbReference>
<keyword evidence="1" id="KW-1133">Transmembrane helix</keyword>
<dbReference type="OrthoDB" id="1166390at2759"/>
<name>A0A6A1UWZ0_9ROSI</name>
<organism evidence="2 3">
    <name type="scientific">Morella rubra</name>
    <name type="common">Chinese bayberry</name>
    <dbReference type="NCBI Taxonomy" id="262757"/>
    <lineage>
        <taxon>Eukaryota</taxon>
        <taxon>Viridiplantae</taxon>
        <taxon>Streptophyta</taxon>
        <taxon>Embryophyta</taxon>
        <taxon>Tracheophyta</taxon>
        <taxon>Spermatophyta</taxon>
        <taxon>Magnoliopsida</taxon>
        <taxon>eudicotyledons</taxon>
        <taxon>Gunneridae</taxon>
        <taxon>Pentapetalae</taxon>
        <taxon>rosids</taxon>
        <taxon>fabids</taxon>
        <taxon>Fagales</taxon>
        <taxon>Myricaceae</taxon>
        <taxon>Morella</taxon>
    </lineage>
</organism>
<comment type="caution">
    <text evidence="2">The sequence shown here is derived from an EMBL/GenBank/DDBJ whole genome shotgun (WGS) entry which is preliminary data.</text>
</comment>
<evidence type="ECO:0000313" key="2">
    <source>
        <dbReference type="EMBL" id="KAB1204929.1"/>
    </source>
</evidence>
<dbReference type="EMBL" id="RXIC02000025">
    <property type="protein sequence ID" value="KAB1204929.1"/>
    <property type="molecule type" value="Genomic_DNA"/>
</dbReference>
<gene>
    <name evidence="2" type="ORF">CJ030_MR7G015237</name>
</gene>
<sequence>MVYTERLVAMNLIVGKAFALVMVASLARRLGWDKVLFECDSLVLCKDVLSMESSLLWAASGMVDHVRQCLEERRE</sequence>
<feature type="transmembrane region" description="Helical" evidence="1">
    <location>
        <begin position="6"/>
        <end position="27"/>
    </location>
</feature>
<protein>
    <recommendedName>
        <fullName evidence="4">RNase H type-1 domain-containing protein</fullName>
    </recommendedName>
</protein>
<keyword evidence="1" id="KW-0472">Membrane</keyword>
<dbReference type="AlphaFoldDB" id="A0A6A1UWZ0"/>
<keyword evidence="3" id="KW-1185">Reference proteome</keyword>
<accession>A0A6A1UWZ0</accession>
<evidence type="ECO:0008006" key="4">
    <source>
        <dbReference type="Google" id="ProtNLM"/>
    </source>
</evidence>
<keyword evidence="1" id="KW-0812">Transmembrane</keyword>
<evidence type="ECO:0000256" key="1">
    <source>
        <dbReference type="SAM" id="Phobius"/>
    </source>
</evidence>
<reference evidence="2 3" key="1">
    <citation type="journal article" date="2019" name="Plant Biotechnol. J.">
        <title>The red bayberry genome and genetic basis of sex determination.</title>
        <authorList>
            <person name="Jia H.M."/>
            <person name="Jia H.J."/>
            <person name="Cai Q.L."/>
            <person name="Wang Y."/>
            <person name="Zhao H.B."/>
            <person name="Yang W.F."/>
            <person name="Wang G.Y."/>
            <person name="Li Y.H."/>
            <person name="Zhan D.L."/>
            <person name="Shen Y.T."/>
            <person name="Niu Q.F."/>
            <person name="Chang L."/>
            <person name="Qiu J."/>
            <person name="Zhao L."/>
            <person name="Xie H.B."/>
            <person name="Fu W.Y."/>
            <person name="Jin J."/>
            <person name="Li X.W."/>
            <person name="Jiao Y."/>
            <person name="Zhou C.C."/>
            <person name="Tu T."/>
            <person name="Chai C.Y."/>
            <person name="Gao J.L."/>
            <person name="Fan L.J."/>
            <person name="van de Weg E."/>
            <person name="Wang J.Y."/>
            <person name="Gao Z.S."/>
        </authorList>
    </citation>
    <scope>NUCLEOTIDE SEQUENCE [LARGE SCALE GENOMIC DNA]</scope>
    <source>
        <tissue evidence="2">Leaves</tissue>
    </source>
</reference>
<proteinExistence type="predicted"/>
<evidence type="ECO:0000313" key="3">
    <source>
        <dbReference type="Proteomes" id="UP000516437"/>
    </source>
</evidence>